<accession>M0DCH7</accession>
<evidence type="ECO:0000313" key="2">
    <source>
        <dbReference type="Proteomes" id="UP000011523"/>
    </source>
</evidence>
<protein>
    <submittedName>
        <fullName evidence="1">Uncharacterized protein</fullName>
    </submittedName>
</protein>
<name>M0DCH7_9EURY</name>
<evidence type="ECO:0000313" key="1">
    <source>
        <dbReference type="EMBL" id="ELZ33181.1"/>
    </source>
</evidence>
<comment type="caution">
    <text evidence="1">The sequence shown here is derived from an EMBL/GenBank/DDBJ whole genome shotgun (WGS) entry which is preliminary data.</text>
</comment>
<dbReference type="EMBL" id="AOJD01000077">
    <property type="protein sequence ID" value="ELZ33181.1"/>
    <property type="molecule type" value="Genomic_DNA"/>
</dbReference>
<gene>
    <name evidence="1" type="ORF">C472_14752</name>
</gene>
<dbReference type="AlphaFoldDB" id="M0DCH7"/>
<dbReference type="Proteomes" id="UP000011523">
    <property type="component" value="Unassembled WGS sequence"/>
</dbReference>
<sequence length="90" mass="10000">MEIEAEITGFDKIVVYLVGDSVRPRTVLFPREGTIEVALVDGEIPFLGDETLDVQDGQTDERSTDIRVVPLLSDFPNDFDAVEFVAVNRS</sequence>
<proteinExistence type="predicted"/>
<reference evidence="1 2" key="1">
    <citation type="journal article" date="2014" name="PLoS Genet.">
        <title>Phylogenetically driven sequencing of extremely halophilic archaea reveals strategies for static and dynamic osmo-response.</title>
        <authorList>
            <person name="Becker E.A."/>
            <person name="Seitzer P.M."/>
            <person name="Tritt A."/>
            <person name="Larsen D."/>
            <person name="Krusor M."/>
            <person name="Yao A.I."/>
            <person name="Wu D."/>
            <person name="Madern D."/>
            <person name="Eisen J.A."/>
            <person name="Darling A.E."/>
            <person name="Facciotti M.T."/>
        </authorList>
    </citation>
    <scope>NUCLEOTIDE SEQUENCE [LARGE SCALE GENOMIC DNA]</scope>
    <source>
        <strain evidence="1 2">DSM 14210</strain>
    </source>
</reference>
<keyword evidence="2" id="KW-1185">Reference proteome</keyword>
<organism evidence="1 2">
    <name type="scientific">Halorubrum tebenquichense DSM 14210</name>
    <dbReference type="NCBI Taxonomy" id="1227485"/>
    <lineage>
        <taxon>Archaea</taxon>
        <taxon>Methanobacteriati</taxon>
        <taxon>Methanobacteriota</taxon>
        <taxon>Stenosarchaea group</taxon>
        <taxon>Halobacteria</taxon>
        <taxon>Halobacteriales</taxon>
        <taxon>Haloferacaceae</taxon>
        <taxon>Halorubrum</taxon>
    </lineage>
</organism>